<protein>
    <submittedName>
        <fullName evidence="2">Asp23/Gls24 family envelope stress response protein</fullName>
    </submittedName>
</protein>
<sequence length="123" mass="13563">MSIKENTPYGGINISMEAIASVAGRAASECYGVLGLSSRSSLKDNLYELLRAEDYVKGVSAKKSKKGYEVDVYVCCAYGVKLPEILSEVQKKVKYVLEKTFEMKFASVNVYVADIKEIANEND</sequence>
<name>A0A9D1S243_9FIRM</name>
<reference evidence="2" key="1">
    <citation type="submission" date="2020-10" db="EMBL/GenBank/DDBJ databases">
        <authorList>
            <person name="Gilroy R."/>
        </authorList>
    </citation>
    <scope>NUCLEOTIDE SEQUENCE</scope>
    <source>
        <strain evidence="2">ChiGjej1B1-22543</strain>
    </source>
</reference>
<evidence type="ECO:0000313" key="2">
    <source>
        <dbReference type="EMBL" id="HIU44810.1"/>
    </source>
</evidence>
<evidence type="ECO:0000313" key="3">
    <source>
        <dbReference type="Proteomes" id="UP000824070"/>
    </source>
</evidence>
<accession>A0A9D1S243</accession>
<dbReference type="PANTHER" id="PTHR34297:SF2">
    <property type="entry name" value="ASP23_GLS24 FAMILY ENVELOPE STRESS RESPONSE PROTEIN"/>
    <property type="match status" value="1"/>
</dbReference>
<dbReference type="PANTHER" id="PTHR34297">
    <property type="entry name" value="HYPOTHETICAL CYTOSOLIC PROTEIN-RELATED"/>
    <property type="match status" value="1"/>
</dbReference>
<reference evidence="2" key="2">
    <citation type="journal article" date="2021" name="PeerJ">
        <title>Extensive microbial diversity within the chicken gut microbiome revealed by metagenomics and culture.</title>
        <authorList>
            <person name="Gilroy R."/>
            <person name="Ravi A."/>
            <person name="Getino M."/>
            <person name="Pursley I."/>
            <person name="Horton D.L."/>
            <person name="Alikhan N.F."/>
            <person name="Baker D."/>
            <person name="Gharbi K."/>
            <person name="Hall N."/>
            <person name="Watson M."/>
            <person name="Adriaenssens E.M."/>
            <person name="Foster-Nyarko E."/>
            <person name="Jarju S."/>
            <person name="Secka A."/>
            <person name="Antonio M."/>
            <person name="Oren A."/>
            <person name="Chaudhuri R.R."/>
            <person name="La Ragione R."/>
            <person name="Hildebrand F."/>
            <person name="Pallen M.J."/>
        </authorList>
    </citation>
    <scope>NUCLEOTIDE SEQUENCE</scope>
    <source>
        <strain evidence="2">ChiGjej1B1-22543</strain>
    </source>
</reference>
<dbReference type="Proteomes" id="UP000824070">
    <property type="component" value="Unassembled WGS sequence"/>
</dbReference>
<comment type="similarity">
    <text evidence="1">Belongs to the asp23 family.</text>
</comment>
<comment type="caution">
    <text evidence="2">The sequence shown here is derived from an EMBL/GenBank/DDBJ whole genome shotgun (WGS) entry which is preliminary data.</text>
</comment>
<organism evidence="2 3">
    <name type="scientific">Candidatus Alloenteromonas pullicola</name>
    <dbReference type="NCBI Taxonomy" id="2840784"/>
    <lineage>
        <taxon>Bacteria</taxon>
        <taxon>Bacillati</taxon>
        <taxon>Bacillota</taxon>
        <taxon>Bacillota incertae sedis</taxon>
        <taxon>Candidatus Alloenteromonas</taxon>
    </lineage>
</organism>
<dbReference type="InterPro" id="IPR005531">
    <property type="entry name" value="Asp23"/>
</dbReference>
<gene>
    <name evidence="2" type="ORF">IAC52_00720</name>
</gene>
<proteinExistence type="inferred from homology"/>
<dbReference type="EMBL" id="DVMV01000008">
    <property type="protein sequence ID" value="HIU44810.1"/>
    <property type="molecule type" value="Genomic_DNA"/>
</dbReference>
<dbReference type="Pfam" id="PF03780">
    <property type="entry name" value="Asp23"/>
    <property type="match status" value="1"/>
</dbReference>
<dbReference type="AlphaFoldDB" id="A0A9D1S243"/>
<evidence type="ECO:0000256" key="1">
    <source>
        <dbReference type="ARBA" id="ARBA00005721"/>
    </source>
</evidence>